<proteinExistence type="predicted"/>
<dbReference type="EMBL" id="JAGKQM010000011">
    <property type="protein sequence ID" value="KAH0903606.1"/>
    <property type="molecule type" value="Genomic_DNA"/>
</dbReference>
<evidence type="ECO:0000313" key="3">
    <source>
        <dbReference type="Proteomes" id="UP000824890"/>
    </source>
</evidence>
<evidence type="ECO:0000313" key="2">
    <source>
        <dbReference type="EMBL" id="KAH0903606.1"/>
    </source>
</evidence>
<evidence type="ECO:0000256" key="1">
    <source>
        <dbReference type="SAM" id="MobiDB-lite"/>
    </source>
</evidence>
<gene>
    <name evidence="2" type="ORF">HID58_043109</name>
</gene>
<feature type="compositionally biased region" description="Basic and acidic residues" evidence="1">
    <location>
        <begin position="9"/>
        <end position="20"/>
    </location>
</feature>
<name>A0ABQ8BHC5_BRANA</name>
<protein>
    <submittedName>
        <fullName evidence="2">Uncharacterized protein</fullName>
    </submittedName>
</protein>
<sequence>MIGDSDGDSGSKEIAKEKGDGGLLEITDLGVSQRKEVGRGGSPVRRSEAVDIGLKKVAYSAALVDGNLGLDLQPDFVVKEGVAEVSIPEEVCFVAGYFMNDAPHIRSIHATVNMIWNLPGKKSKIDVQFIGKMTVLFRIEDAARSSSAIVTKLLTELESLSGRENLSSKPPPPPVEDVDQLSSEQQEIKEKEWDLVTLKNGGMASPGKVVKAVEGYTSSNGFQILQDLREESEINEDDVDDEADDEVEGGVGAVVEAEDAGARGIVDQVVGNTTVTASLTEVVETKDLIIPPKHSSSTRGRGRGSKRLIFLEVVERAWNESPPLFHSPSALGMFQEKLKALKFDMRGLNKDLYGDLPGPASDAWEHWHHISGIEEQFFYQKSRVQWLGLGDRNSIFFYKVTQNRNVRNTIRRIVTGDGLILTAPADIKMGAAAHFESFLNGSTPPGQHVSQEEIKKLH</sequence>
<comment type="caution">
    <text evidence="2">The sequence shown here is derived from an EMBL/GenBank/DDBJ whole genome shotgun (WGS) entry which is preliminary data.</text>
</comment>
<organism evidence="2 3">
    <name type="scientific">Brassica napus</name>
    <name type="common">Rape</name>
    <dbReference type="NCBI Taxonomy" id="3708"/>
    <lineage>
        <taxon>Eukaryota</taxon>
        <taxon>Viridiplantae</taxon>
        <taxon>Streptophyta</taxon>
        <taxon>Embryophyta</taxon>
        <taxon>Tracheophyta</taxon>
        <taxon>Spermatophyta</taxon>
        <taxon>Magnoliopsida</taxon>
        <taxon>eudicotyledons</taxon>
        <taxon>Gunneridae</taxon>
        <taxon>Pentapetalae</taxon>
        <taxon>rosids</taxon>
        <taxon>malvids</taxon>
        <taxon>Brassicales</taxon>
        <taxon>Brassicaceae</taxon>
        <taxon>Brassiceae</taxon>
        <taxon>Brassica</taxon>
    </lineage>
</organism>
<reference evidence="2 3" key="1">
    <citation type="submission" date="2021-05" db="EMBL/GenBank/DDBJ databases">
        <title>Genome Assembly of Synthetic Allotetraploid Brassica napus Reveals Homoeologous Exchanges between Subgenomes.</title>
        <authorList>
            <person name="Davis J.T."/>
        </authorList>
    </citation>
    <scope>NUCLEOTIDE SEQUENCE [LARGE SCALE GENOMIC DNA]</scope>
    <source>
        <strain evidence="3">cv. Da-Ae</strain>
        <tissue evidence="2">Seedling</tissue>
    </source>
</reference>
<dbReference type="Proteomes" id="UP000824890">
    <property type="component" value="Unassembled WGS sequence"/>
</dbReference>
<accession>A0ABQ8BHC5</accession>
<feature type="region of interest" description="Disordered" evidence="1">
    <location>
        <begin position="162"/>
        <end position="184"/>
    </location>
</feature>
<keyword evidence="3" id="KW-1185">Reference proteome</keyword>
<feature type="region of interest" description="Disordered" evidence="1">
    <location>
        <begin position="1"/>
        <end position="21"/>
    </location>
</feature>